<feature type="domain" description="Thiolase N-terminal" evidence="7">
    <location>
        <begin position="16"/>
        <end position="267"/>
    </location>
</feature>
<dbReference type="EMBL" id="JAEKNQ010000051">
    <property type="protein sequence ID" value="MBJ7604094.1"/>
    <property type="molecule type" value="Genomic_DNA"/>
</dbReference>
<keyword evidence="3 6" id="KW-0808">Transferase</keyword>
<evidence type="ECO:0000256" key="5">
    <source>
        <dbReference type="PIRSR" id="PIRSR000429-1"/>
    </source>
</evidence>
<dbReference type="Pfam" id="PF00108">
    <property type="entry name" value="Thiolase_N"/>
    <property type="match status" value="1"/>
</dbReference>
<dbReference type="EC" id="2.3.1.9" evidence="2"/>
<feature type="active site" description="Proton acceptor" evidence="5">
    <location>
        <position position="358"/>
    </location>
</feature>
<feature type="domain" description="Thiolase C-terminal" evidence="8">
    <location>
        <begin position="284"/>
        <end position="400"/>
    </location>
</feature>
<dbReference type="AlphaFoldDB" id="A0A934KEK1"/>
<dbReference type="InterPro" id="IPR020617">
    <property type="entry name" value="Thiolase_C"/>
</dbReference>
<evidence type="ECO:0000256" key="2">
    <source>
        <dbReference type="ARBA" id="ARBA00012705"/>
    </source>
</evidence>
<dbReference type="InterPro" id="IPR020616">
    <property type="entry name" value="Thiolase_N"/>
</dbReference>
<feature type="active site" description="Proton acceptor" evidence="5">
    <location>
        <position position="388"/>
    </location>
</feature>
<proteinExistence type="inferred from homology"/>
<feature type="active site" description="Acyl-thioester intermediate" evidence="5">
    <location>
        <position position="91"/>
    </location>
</feature>
<evidence type="ECO:0000313" key="9">
    <source>
        <dbReference type="EMBL" id="MBJ7604094.1"/>
    </source>
</evidence>
<dbReference type="CDD" id="cd00751">
    <property type="entry name" value="thiolase"/>
    <property type="match status" value="1"/>
</dbReference>
<accession>A0A934KEK1</accession>
<evidence type="ECO:0000256" key="1">
    <source>
        <dbReference type="ARBA" id="ARBA00010982"/>
    </source>
</evidence>
<evidence type="ECO:0000256" key="6">
    <source>
        <dbReference type="RuleBase" id="RU003557"/>
    </source>
</evidence>
<comment type="similarity">
    <text evidence="1 6">Belongs to the thiolase-like superfamily. Thiolase family.</text>
</comment>
<dbReference type="Proteomes" id="UP000620075">
    <property type="component" value="Unassembled WGS sequence"/>
</dbReference>
<dbReference type="InterPro" id="IPR016039">
    <property type="entry name" value="Thiolase-like"/>
</dbReference>
<evidence type="ECO:0000259" key="7">
    <source>
        <dbReference type="Pfam" id="PF00108"/>
    </source>
</evidence>
<gene>
    <name evidence="9" type="ORF">JF888_13020</name>
</gene>
<dbReference type="InterPro" id="IPR002155">
    <property type="entry name" value="Thiolase"/>
</dbReference>
<keyword evidence="4 6" id="KW-0012">Acyltransferase</keyword>
<name>A0A934KEK1_9BACT</name>
<dbReference type="GO" id="GO:0003985">
    <property type="term" value="F:acetyl-CoA C-acetyltransferase activity"/>
    <property type="evidence" value="ECO:0007669"/>
    <property type="project" value="UniProtKB-EC"/>
</dbReference>
<comment type="caution">
    <text evidence="9">The sequence shown here is derived from an EMBL/GenBank/DDBJ whole genome shotgun (WGS) entry which is preliminary data.</text>
</comment>
<dbReference type="PANTHER" id="PTHR18919">
    <property type="entry name" value="ACETYL-COA C-ACYLTRANSFERASE"/>
    <property type="match status" value="1"/>
</dbReference>
<dbReference type="PANTHER" id="PTHR18919:SF107">
    <property type="entry name" value="ACETYL-COA ACETYLTRANSFERASE, CYTOSOLIC"/>
    <property type="match status" value="1"/>
</dbReference>
<evidence type="ECO:0000256" key="4">
    <source>
        <dbReference type="ARBA" id="ARBA00023315"/>
    </source>
</evidence>
<dbReference type="RefSeq" id="WP_338181152.1">
    <property type="nucleotide sequence ID" value="NZ_JAEKNQ010000051.1"/>
</dbReference>
<reference evidence="9 10" key="1">
    <citation type="submission" date="2020-10" db="EMBL/GenBank/DDBJ databases">
        <title>Ca. Dormibacterota MAGs.</title>
        <authorList>
            <person name="Montgomery K."/>
        </authorList>
    </citation>
    <scope>NUCLEOTIDE SEQUENCE [LARGE SCALE GENOMIC DNA]</scope>
    <source>
        <strain evidence="9">SC8811_S16_3</strain>
    </source>
</reference>
<organism evidence="9 10">
    <name type="scientific">Candidatus Dormiibacter inghamiae</name>
    <dbReference type="NCBI Taxonomy" id="3127013"/>
    <lineage>
        <taxon>Bacteria</taxon>
        <taxon>Bacillati</taxon>
        <taxon>Candidatus Dormiibacterota</taxon>
        <taxon>Candidatus Dormibacteria</taxon>
        <taxon>Candidatus Dormibacterales</taxon>
        <taxon>Candidatus Dormibacteraceae</taxon>
        <taxon>Candidatus Dormiibacter</taxon>
    </lineage>
</organism>
<sequence>MKFEQTYIPYGGYWSTPFARWQGSLAQQHPIQLAAAITRSALAERGIDAKDFQALFLGTTVPSPQSFYGAPWLAGLIGNPDISGPTVMQACATSARIIADAAVEVDAASGVDCILAIAADRTSNGPHIYYPDASGPGGRGVTEDWVWDNFQNDPFAQAGPMAATAENVAEAEGISREEQDEVTLLRYEQYAADRTADGNGFLSRYLVPVELGDPSGRKVIGRLNDDEGIFPTTAEGLARMKPVRDGGTVTYGSQTHPADGNCGLVLAGRKRAREMSRDRSVEVQLLSFGQARVKAGFMPTAPVPAARAALAAAGLGIEDMAAVKTHNPFAVNDVYFSREFDLPLDSFNNHGSSLVFGHPQGPTGMRLLIELVEELAERGGGRGLFSGCAAGDTGAALVVKVDCGGR</sequence>
<dbReference type="Pfam" id="PF02803">
    <property type="entry name" value="Thiolase_C"/>
    <property type="match status" value="1"/>
</dbReference>
<protein>
    <recommendedName>
        <fullName evidence="2">acetyl-CoA C-acetyltransferase</fullName>
        <ecNumber evidence="2">2.3.1.9</ecNumber>
    </recommendedName>
</protein>
<evidence type="ECO:0000256" key="3">
    <source>
        <dbReference type="ARBA" id="ARBA00022679"/>
    </source>
</evidence>
<dbReference type="Gene3D" id="3.40.47.10">
    <property type="match status" value="2"/>
</dbReference>
<evidence type="ECO:0000259" key="8">
    <source>
        <dbReference type="Pfam" id="PF02803"/>
    </source>
</evidence>
<dbReference type="PIRSF" id="PIRSF000429">
    <property type="entry name" value="Ac-CoA_Ac_transf"/>
    <property type="match status" value="1"/>
</dbReference>
<evidence type="ECO:0000313" key="10">
    <source>
        <dbReference type="Proteomes" id="UP000620075"/>
    </source>
</evidence>
<dbReference type="SUPFAM" id="SSF53901">
    <property type="entry name" value="Thiolase-like"/>
    <property type="match status" value="2"/>
</dbReference>